<organism evidence="4 5">
    <name type="scientific">Aphanizomenon flos-aquae FACHB-1040</name>
    <dbReference type="NCBI Taxonomy" id="2692887"/>
    <lineage>
        <taxon>Bacteria</taxon>
        <taxon>Bacillati</taxon>
        <taxon>Cyanobacteriota</taxon>
        <taxon>Cyanophyceae</taxon>
        <taxon>Nostocales</taxon>
        <taxon>Aphanizomenonaceae</taxon>
        <taxon>Aphanizomenon</taxon>
    </lineage>
</organism>
<dbReference type="PANTHER" id="PTHR12526">
    <property type="entry name" value="GLYCOSYLTRANSFERASE"/>
    <property type="match status" value="1"/>
</dbReference>
<dbReference type="Pfam" id="PF00534">
    <property type="entry name" value="Glycos_transf_1"/>
    <property type="match status" value="1"/>
</dbReference>
<evidence type="ECO:0000313" key="5">
    <source>
        <dbReference type="Proteomes" id="UP000606721"/>
    </source>
</evidence>
<comment type="caution">
    <text evidence="4">The sequence shown here is derived from an EMBL/GenBank/DDBJ whole genome shotgun (WGS) entry which is preliminary data.</text>
</comment>
<dbReference type="Proteomes" id="UP000606721">
    <property type="component" value="Unassembled WGS sequence"/>
</dbReference>
<dbReference type="EMBL" id="JACJQT010000058">
    <property type="protein sequence ID" value="MBD2280340.1"/>
    <property type="molecule type" value="Genomic_DNA"/>
</dbReference>
<evidence type="ECO:0000256" key="2">
    <source>
        <dbReference type="ARBA" id="ARBA00022679"/>
    </source>
</evidence>
<dbReference type="InterPro" id="IPR001296">
    <property type="entry name" value="Glyco_trans_1"/>
</dbReference>
<protein>
    <submittedName>
        <fullName evidence="4">Glycosyltransferase family 4 protein</fullName>
    </submittedName>
</protein>
<name>A0ABR8C0Y1_APHFL</name>
<evidence type="ECO:0000313" key="4">
    <source>
        <dbReference type="EMBL" id="MBD2280340.1"/>
    </source>
</evidence>
<dbReference type="Gene3D" id="3.40.50.2000">
    <property type="entry name" value="Glycogen Phosphorylase B"/>
    <property type="match status" value="2"/>
</dbReference>
<reference evidence="4 5" key="1">
    <citation type="journal article" date="2020" name="ISME J.">
        <title>Comparative genomics reveals insights into cyanobacterial evolution and habitat adaptation.</title>
        <authorList>
            <person name="Chen M.Y."/>
            <person name="Teng W.K."/>
            <person name="Zhao L."/>
            <person name="Hu C.X."/>
            <person name="Zhou Y.K."/>
            <person name="Han B.P."/>
            <person name="Song L.R."/>
            <person name="Shu W.S."/>
        </authorList>
    </citation>
    <scope>NUCLEOTIDE SEQUENCE [LARGE SCALE GENOMIC DNA]</scope>
    <source>
        <strain evidence="4 5">FACHB-1040</strain>
    </source>
</reference>
<dbReference type="SUPFAM" id="SSF53756">
    <property type="entry name" value="UDP-Glycosyltransferase/glycogen phosphorylase"/>
    <property type="match status" value="1"/>
</dbReference>
<sequence length="412" mass="45897">MHYAVPRILHQQNLLKHLYTDICAVKGWTKLLQIIPQSLQPSSLKRLLGRVPEGIPNEKITAFNNFGFEYAQKLRHSKSPSETTQAFLWAGKTFGKLILNQGLTEASGIYTFNTAGLELLENAQKQGIKAVTEQTIAPKFIEYQLLQQEYETFSTWETVPQQDSFLLELSNREKAEWSKADIVLCGSEFVKEGIIACGGAAEKCHILPYGVDWRFSTPEYIINNQPLRILTVGGVGLRKGSPYVLAAAQKLQKLAIFRMVGPLGIKPEMQSLLADNLELTGAIPRSEIIEQYTWADVFLLPSICEGSATVIYEALAAGIPVICTANAGSVVRDGIEGFIVPIRDHQAIIDKVELLATNPELRYEMSKNAKARASEFTLDRYGQRLLNILAEDVVYKNPENSVHISKKYINNG</sequence>
<evidence type="ECO:0000256" key="1">
    <source>
        <dbReference type="ARBA" id="ARBA00022676"/>
    </source>
</evidence>
<keyword evidence="5" id="KW-1185">Reference proteome</keyword>
<keyword evidence="1" id="KW-0328">Glycosyltransferase</keyword>
<gene>
    <name evidence="4" type="ORF">H6F99_19315</name>
</gene>
<dbReference type="PANTHER" id="PTHR12526:SF510">
    <property type="entry name" value="D-INOSITOL 3-PHOSPHATE GLYCOSYLTRANSFERASE"/>
    <property type="match status" value="1"/>
</dbReference>
<proteinExistence type="predicted"/>
<accession>A0ABR8C0Y1</accession>
<keyword evidence="2" id="KW-0808">Transferase</keyword>
<feature type="domain" description="Glycosyl transferase family 1" evidence="3">
    <location>
        <begin position="221"/>
        <end position="371"/>
    </location>
</feature>
<evidence type="ECO:0000259" key="3">
    <source>
        <dbReference type="Pfam" id="PF00534"/>
    </source>
</evidence>
<dbReference type="CDD" id="cd03801">
    <property type="entry name" value="GT4_PimA-like"/>
    <property type="match status" value="1"/>
</dbReference>